<gene>
    <name evidence="9" type="ORF">HNR73_002702</name>
</gene>
<evidence type="ECO:0000256" key="5">
    <source>
        <dbReference type="ARBA" id="ARBA00023049"/>
    </source>
</evidence>
<evidence type="ECO:0000256" key="4">
    <source>
        <dbReference type="ARBA" id="ARBA00022833"/>
    </source>
</evidence>
<dbReference type="EMBL" id="JACHGT010000005">
    <property type="protein sequence ID" value="MBB6034848.1"/>
    <property type="molecule type" value="Genomic_DNA"/>
</dbReference>
<dbReference type="InterPro" id="IPR001915">
    <property type="entry name" value="Peptidase_M48"/>
</dbReference>
<proteinExistence type="inferred from homology"/>
<sequence length="306" mass="32326">MSVSVAGYGLAVLAVALIGPVPALLARARWTHREPRAAVVCWQAIGLSGGLALLGSITAMALAPLGGNLLGALGAWFGQLADGDLTGGLGTWHQVLLVATFVVYARLVGVLATTIYRTWTDRRRHRDLVDLVADPWPTGRPGQGHVLKHPGAAAYCLPGWTPRVVVTSGALEALDDAELRAVLAHEEAHLRERHDLVALPFAAWTRALPWFPGIRRARMAVDSLLEMVADDTAVHRCERTALASALARIATIGGAATPDGAFASTGGTILARVRRLLDPPERSGALRVVLYGTAALLFVLPALVLV</sequence>
<dbReference type="RefSeq" id="WP_184787706.1">
    <property type="nucleotide sequence ID" value="NZ_BONT01000067.1"/>
</dbReference>
<dbReference type="CDD" id="cd07326">
    <property type="entry name" value="M56_BlaR1_MecR1_like"/>
    <property type="match status" value="1"/>
</dbReference>
<keyword evidence="3 6" id="KW-0378">Hydrolase</keyword>
<keyword evidence="1 6" id="KW-0645">Protease</keyword>
<evidence type="ECO:0000259" key="8">
    <source>
        <dbReference type="Pfam" id="PF01435"/>
    </source>
</evidence>
<evidence type="ECO:0000256" key="1">
    <source>
        <dbReference type="ARBA" id="ARBA00022670"/>
    </source>
</evidence>
<keyword evidence="5 6" id="KW-0482">Metalloprotease</keyword>
<keyword evidence="7" id="KW-1133">Transmembrane helix</keyword>
<feature type="transmembrane region" description="Helical" evidence="7">
    <location>
        <begin position="6"/>
        <end position="25"/>
    </location>
</feature>
<evidence type="ECO:0000256" key="2">
    <source>
        <dbReference type="ARBA" id="ARBA00022723"/>
    </source>
</evidence>
<evidence type="ECO:0000256" key="7">
    <source>
        <dbReference type="SAM" id="Phobius"/>
    </source>
</evidence>
<protein>
    <submittedName>
        <fullName evidence="9">Zn-dependent protease with chaperone function</fullName>
    </submittedName>
</protein>
<comment type="similarity">
    <text evidence="6">Belongs to the peptidase M48 family.</text>
</comment>
<dbReference type="GO" id="GO:0006508">
    <property type="term" value="P:proteolysis"/>
    <property type="evidence" value="ECO:0007669"/>
    <property type="project" value="UniProtKB-KW"/>
</dbReference>
<keyword evidence="7" id="KW-0472">Membrane</keyword>
<dbReference type="PANTHER" id="PTHR34978:SF3">
    <property type="entry name" value="SLR0241 PROTEIN"/>
    <property type="match status" value="1"/>
</dbReference>
<dbReference type="Gene3D" id="3.30.2010.10">
    <property type="entry name" value="Metalloproteases ('zincins'), catalytic domain"/>
    <property type="match status" value="1"/>
</dbReference>
<dbReference type="InterPro" id="IPR052173">
    <property type="entry name" value="Beta-lactam_resp_regulator"/>
</dbReference>
<evidence type="ECO:0000313" key="10">
    <source>
        <dbReference type="Proteomes" id="UP000548476"/>
    </source>
</evidence>
<feature type="transmembrane region" description="Helical" evidence="7">
    <location>
        <begin position="95"/>
        <end position="116"/>
    </location>
</feature>
<reference evidence="9 10" key="1">
    <citation type="submission" date="2020-08" db="EMBL/GenBank/DDBJ databases">
        <title>Genomic Encyclopedia of Type Strains, Phase IV (KMG-IV): sequencing the most valuable type-strain genomes for metagenomic binning, comparative biology and taxonomic classification.</title>
        <authorList>
            <person name="Goeker M."/>
        </authorList>
    </citation>
    <scope>NUCLEOTIDE SEQUENCE [LARGE SCALE GENOMIC DNA]</scope>
    <source>
        <strain evidence="9 10">YIM 65646</strain>
    </source>
</reference>
<dbReference type="AlphaFoldDB" id="A0A841FM20"/>
<keyword evidence="7" id="KW-0812">Transmembrane</keyword>
<dbReference type="GO" id="GO:0046872">
    <property type="term" value="F:metal ion binding"/>
    <property type="evidence" value="ECO:0007669"/>
    <property type="project" value="UniProtKB-KW"/>
</dbReference>
<comment type="cofactor">
    <cofactor evidence="6">
        <name>Zn(2+)</name>
        <dbReference type="ChEBI" id="CHEBI:29105"/>
    </cofactor>
    <text evidence="6">Binds 1 zinc ion per subunit.</text>
</comment>
<organism evidence="9 10">
    <name type="scientific">Phytomonospora endophytica</name>
    <dbReference type="NCBI Taxonomy" id="714109"/>
    <lineage>
        <taxon>Bacteria</taxon>
        <taxon>Bacillati</taxon>
        <taxon>Actinomycetota</taxon>
        <taxon>Actinomycetes</taxon>
        <taxon>Micromonosporales</taxon>
        <taxon>Micromonosporaceae</taxon>
        <taxon>Phytomonospora</taxon>
    </lineage>
</organism>
<feature type="domain" description="Peptidase M48" evidence="8">
    <location>
        <begin position="141"/>
        <end position="199"/>
    </location>
</feature>
<comment type="caution">
    <text evidence="9">The sequence shown here is derived from an EMBL/GenBank/DDBJ whole genome shotgun (WGS) entry which is preliminary data.</text>
</comment>
<accession>A0A841FM20</accession>
<feature type="transmembrane region" description="Helical" evidence="7">
    <location>
        <begin position="284"/>
        <end position="305"/>
    </location>
</feature>
<feature type="transmembrane region" description="Helical" evidence="7">
    <location>
        <begin position="37"/>
        <end position="63"/>
    </location>
</feature>
<keyword evidence="2" id="KW-0479">Metal-binding</keyword>
<dbReference type="GO" id="GO:0004222">
    <property type="term" value="F:metalloendopeptidase activity"/>
    <property type="evidence" value="ECO:0007669"/>
    <property type="project" value="InterPro"/>
</dbReference>
<keyword evidence="4 6" id="KW-0862">Zinc</keyword>
<evidence type="ECO:0000256" key="6">
    <source>
        <dbReference type="RuleBase" id="RU003983"/>
    </source>
</evidence>
<keyword evidence="10" id="KW-1185">Reference proteome</keyword>
<dbReference type="PANTHER" id="PTHR34978">
    <property type="entry name" value="POSSIBLE SENSOR-TRANSDUCER PROTEIN BLAR"/>
    <property type="match status" value="1"/>
</dbReference>
<dbReference type="Proteomes" id="UP000548476">
    <property type="component" value="Unassembled WGS sequence"/>
</dbReference>
<name>A0A841FM20_9ACTN</name>
<evidence type="ECO:0000313" key="9">
    <source>
        <dbReference type="EMBL" id="MBB6034848.1"/>
    </source>
</evidence>
<dbReference type="Pfam" id="PF01435">
    <property type="entry name" value="Peptidase_M48"/>
    <property type="match status" value="1"/>
</dbReference>
<evidence type="ECO:0000256" key="3">
    <source>
        <dbReference type="ARBA" id="ARBA00022801"/>
    </source>
</evidence>